<keyword evidence="3" id="KW-1185">Reference proteome</keyword>
<evidence type="ECO:0000313" key="2">
    <source>
        <dbReference type="EMBL" id="WAL59621.1"/>
    </source>
</evidence>
<gene>
    <name evidence="2" type="ORF">OXH18_20990</name>
</gene>
<dbReference type="EMBL" id="CP113797">
    <property type="protein sequence ID" value="WAL59621.1"/>
    <property type="molecule type" value="Genomic_DNA"/>
</dbReference>
<dbReference type="KEGG" id="tsin:OXH18_20990"/>
<sequence>MMPIAVEPSLSLEVKLLSGLFAVGLTLVHLFAGQLQFLETLPRSRWLSLASGISVAYVFVHVLPELNAAQQGFTLQPIGGLAFLEHHVYLLALIGLVAFYGLERSAKLSQLQNRRAGKSEMTTVSVFWIHIASFAIYNALIGYLLVHREEPEFFNLMLFFIAMAMHFIVNDFGLRENHKWPYDRVGRWVLAGAVLIGWAIGTHLRIHQVPMSILFAFLAGGIVLNILKEELPEERESRFGAFAFGAAAYTILLLLAE</sequence>
<evidence type="ECO:0008006" key="4">
    <source>
        <dbReference type="Google" id="ProtNLM"/>
    </source>
</evidence>
<feature type="transmembrane region" description="Helical" evidence="1">
    <location>
        <begin position="209"/>
        <end position="227"/>
    </location>
</feature>
<feature type="transmembrane region" description="Helical" evidence="1">
    <location>
        <begin position="153"/>
        <end position="173"/>
    </location>
</feature>
<dbReference type="AlphaFoldDB" id="A0A9E8ZJG6"/>
<organism evidence="2 3">
    <name type="scientific">Thermocoleostomius sinensis A174</name>
    <dbReference type="NCBI Taxonomy" id="2016057"/>
    <lineage>
        <taxon>Bacteria</taxon>
        <taxon>Bacillati</taxon>
        <taxon>Cyanobacteriota</taxon>
        <taxon>Cyanophyceae</taxon>
        <taxon>Oculatellales</taxon>
        <taxon>Oculatellaceae</taxon>
        <taxon>Thermocoleostomius</taxon>
    </lineage>
</organism>
<dbReference type="Proteomes" id="UP001163152">
    <property type="component" value="Chromosome"/>
</dbReference>
<feature type="transmembrane region" description="Helical" evidence="1">
    <location>
        <begin position="239"/>
        <end position="256"/>
    </location>
</feature>
<reference evidence="2" key="1">
    <citation type="submission" date="2022-12" db="EMBL/GenBank/DDBJ databases">
        <title>Polyphasic identification of a Novel Hot-Spring Cyanobacterium Ocullathermofonsia sinensis gen nov. sp. nov. and Genomic Insights on its Adaptations to the Thermal Habitat.</title>
        <authorList>
            <person name="Daroch M."/>
            <person name="Tang J."/>
            <person name="Jiang Y."/>
        </authorList>
    </citation>
    <scope>NUCLEOTIDE SEQUENCE</scope>
    <source>
        <strain evidence="2">PKUAC-SCTA174</strain>
    </source>
</reference>
<keyword evidence="1" id="KW-1133">Transmembrane helix</keyword>
<feature type="transmembrane region" description="Helical" evidence="1">
    <location>
        <begin position="12"/>
        <end position="32"/>
    </location>
</feature>
<keyword evidence="1" id="KW-0812">Transmembrane</keyword>
<feature type="transmembrane region" description="Helical" evidence="1">
    <location>
        <begin position="44"/>
        <end position="63"/>
    </location>
</feature>
<feature type="transmembrane region" description="Helical" evidence="1">
    <location>
        <begin position="123"/>
        <end position="147"/>
    </location>
</feature>
<keyword evidence="1" id="KW-0472">Membrane</keyword>
<feature type="transmembrane region" description="Helical" evidence="1">
    <location>
        <begin position="83"/>
        <end position="102"/>
    </location>
</feature>
<evidence type="ECO:0000313" key="3">
    <source>
        <dbReference type="Proteomes" id="UP001163152"/>
    </source>
</evidence>
<name>A0A9E8ZJG6_9CYAN</name>
<accession>A0A9E8ZJG6</accession>
<proteinExistence type="predicted"/>
<feature type="transmembrane region" description="Helical" evidence="1">
    <location>
        <begin position="185"/>
        <end position="203"/>
    </location>
</feature>
<evidence type="ECO:0000256" key="1">
    <source>
        <dbReference type="SAM" id="Phobius"/>
    </source>
</evidence>
<protein>
    <recommendedName>
        <fullName evidence="4">ZIP Zinc transporter</fullName>
    </recommendedName>
</protein>